<evidence type="ECO:0000313" key="2">
    <source>
        <dbReference type="EMBL" id="CAE8629212.1"/>
    </source>
</evidence>
<dbReference type="EMBL" id="CAJNNV010029613">
    <property type="protein sequence ID" value="CAE8629212.1"/>
    <property type="molecule type" value="Genomic_DNA"/>
</dbReference>
<dbReference type="Proteomes" id="UP000654075">
    <property type="component" value="Unassembled WGS sequence"/>
</dbReference>
<dbReference type="OMA" id="CAGMFLR"/>
<evidence type="ECO:0000256" key="1">
    <source>
        <dbReference type="SAM" id="MobiDB-lite"/>
    </source>
</evidence>
<feature type="compositionally biased region" description="Basic and acidic residues" evidence="1">
    <location>
        <begin position="192"/>
        <end position="212"/>
    </location>
</feature>
<feature type="region of interest" description="Disordered" evidence="1">
    <location>
        <begin position="168"/>
        <end position="228"/>
    </location>
</feature>
<sequence>MTEVKGMTVALAQAEAGMKLFKTAEGGPVELDVPAAELYKTEVEQRIFVLEAEAALLTGKENKTARSAKGKDVSELKGEARYVDACKVVKGLEPKHGHFVKGGLANKDNKQASQPTANVEEALAAAVPEKKKEVAKKTKKEEGGLTAAETQELEKLKQDIIDRKTQLKAEGLSGGQQNKDPQVVEWVNRMAVLKEKQDPGSAEDKKGKEASKKKGSKAPLSKEEQKDLGQLELEVEQYKHKLKTEFGYTKKEMLIDPDLQEMEAKLTKLQGRAS</sequence>
<comment type="caution">
    <text evidence="2">The sequence shown here is derived from an EMBL/GenBank/DDBJ whole genome shotgun (WGS) entry which is preliminary data.</text>
</comment>
<name>A0A813GWR5_POLGL</name>
<organism evidence="2 3">
    <name type="scientific">Polarella glacialis</name>
    <name type="common">Dinoflagellate</name>
    <dbReference type="NCBI Taxonomy" id="89957"/>
    <lineage>
        <taxon>Eukaryota</taxon>
        <taxon>Sar</taxon>
        <taxon>Alveolata</taxon>
        <taxon>Dinophyceae</taxon>
        <taxon>Suessiales</taxon>
        <taxon>Suessiaceae</taxon>
        <taxon>Polarella</taxon>
    </lineage>
</organism>
<dbReference type="OrthoDB" id="432840at2759"/>
<accession>A0A813GWR5</accession>
<proteinExistence type="predicted"/>
<gene>
    <name evidence="2" type="ORF">PGLA1383_LOCUS45752</name>
</gene>
<dbReference type="AlphaFoldDB" id="A0A813GWR5"/>
<protein>
    <submittedName>
        <fullName evidence="2">Uncharacterized protein</fullName>
    </submittedName>
</protein>
<keyword evidence="3" id="KW-1185">Reference proteome</keyword>
<reference evidence="2" key="1">
    <citation type="submission" date="2021-02" db="EMBL/GenBank/DDBJ databases">
        <authorList>
            <person name="Dougan E. K."/>
            <person name="Rhodes N."/>
            <person name="Thang M."/>
            <person name="Chan C."/>
        </authorList>
    </citation>
    <scope>NUCLEOTIDE SEQUENCE</scope>
</reference>
<evidence type="ECO:0000313" key="3">
    <source>
        <dbReference type="Proteomes" id="UP000654075"/>
    </source>
</evidence>